<feature type="domain" description="PHD-type" evidence="6">
    <location>
        <begin position="1"/>
        <end position="48"/>
    </location>
</feature>
<dbReference type="PROSITE" id="PS01359">
    <property type="entry name" value="ZF_PHD_1"/>
    <property type="match status" value="1"/>
</dbReference>
<sequence>CIVCGKTGASITCAETGCDRSFHLPCASEGECVTQYIHEYSSFCWEHRPQQAVEAVPVQDTTCIICMDPVGDSISYNTMVCPSCQHAWFHRACVQEQALCAGDRCFRCPLCRDRDRFIPEILTLGIRIPLRRARWESNDAYASLLERHGCCDASECHYPRGREQAERA</sequence>
<dbReference type="InterPro" id="IPR001965">
    <property type="entry name" value="Znf_PHD"/>
</dbReference>
<dbReference type="SMART" id="SM00249">
    <property type="entry name" value="PHD"/>
    <property type="match status" value="2"/>
</dbReference>
<evidence type="ECO:0000256" key="1">
    <source>
        <dbReference type="ARBA" id="ARBA00022723"/>
    </source>
</evidence>
<dbReference type="SUPFAM" id="SSF57903">
    <property type="entry name" value="FYVE/PHD zinc finger"/>
    <property type="match status" value="2"/>
</dbReference>
<dbReference type="SMART" id="SM00184">
    <property type="entry name" value="RING"/>
    <property type="match status" value="2"/>
</dbReference>
<gene>
    <name evidence="7" type="ORF">ASZ78_008624</name>
</gene>
<dbReference type="InterPro" id="IPR011011">
    <property type="entry name" value="Znf_FYVE_PHD"/>
</dbReference>
<dbReference type="PROSITE" id="PS50089">
    <property type="entry name" value="ZF_RING_2"/>
    <property type="match status" value="1"/>
</dbReference>
<protein>
    <recommendedName>
        <fullName evidence="9">RING-type domain-containing protein</fullName>
    </recommendedName>
</protein>
<evidence type="ECO:0000256" key="4">
    <source>
        <dbReference type="PROSITE-ProRule" id="PRU00175"/>
    </source>
</evidence>
<dbReference type="InterPro" id="IPR001841">
    <property type="entry name" value="Znf_RING"/>
</dbReference>
<evidence type="ECO:0000256" key="3">
    <source>
        <dbReference type="ARBA" id="ARBA00022833"/>
    </source>
</evidence>
<evidence type="ECO:0000259" key="5">
    <source>
        <dbReference type="PROSITE" id="PS50089"/>
    </source>
</evidence>
<dbReference type="GO" id="GO:0008270">
    <property type="term" value="F:zinc ion binding"/>
    <property type="evidence" value="ECO:0007669"/>
    <property type="project" value="UniProtKB-KW"/>
</dbReference>
<evidence type="ECO:0000313" key="8">
    <source>
        <dbReference type="Proteomes" id="UP000198323"/>
    </source>
</evidence>
<proteinExistence type="predicted"/>
<evidence type="ECO:0000256" key="2">
    <source>
        <dbReference type="ARBA" id="ARBA00022771"/>
    </source>
</evidence>
<feature type="non-terminal residue" evidence="7">
    <location>
        <position position="168"/>
    </location>
</feature>
<dbReference type="STRING" id="9009.A0A226M8E0"/>
<keyword evidence="8" id="KW-1185">Reference proteome</keyword>
<dbReference type="InterPro" id="IPR051188">
    <property type="entry name" value="PHD-type_Zinc_Finger"/>
</dbReference>
<dbReference type="PANTHER" id="PTHR12420:SF47">
    <property type="entry name" value="PHD FINGER PROTEIN 7"/>
    <property type="match status" value="1"/>
</dbReference>
<dbReference type="InterPro" id="IPR019786">
    <property type="entry name" value="Zinc_finger_PHD-type_CS"/>
</dbReference>
<name>A0A226M8E0_CALSU</name>
<feature type="domain" description="RING-type" evidence="5">
    <location>
        <begin position="63"/>
        <end position="112"/>
    </location>
</feature>
<dbReference type="Pfam" id="PF13771">
    <property type="entry name" value="zf-HC5HC2H"/>
    <property type="match status" value="1"/>
</dbReference>
<evidence type="ECO:0008006" key="9">
    <source>
        <dbReference type="Google" id="ProtNLM"/>
    </source>
</evidence>
<evidence type="ECO:0000313" key="7">
    <source>
        <dbReference type="EMBL" id="OXB51522.1"/>
    </source>
</evidence>
<dbReference type="InterPro" id="IPR013083">
    <property type="entry name" value="Znf_RING/FYVE/PHD"/>
</dbReference>
<evidence type="ECO:0000259" key="6">
    <source>
        <dbReference type="PROSITE" id="PS51805"/>
    </source>
</evidence>
<dbReference type="AlphaFoldDB" id="A0A226M8E0"/>
<feature type="non-terminal residue" evidence="7">
    <location>
        <position position="1"/>
    </location>
</feature>
<reference evidence="7 8" key="1">
    <citation type="submission" date="2016-07" db="EMBL/GenBank/DDBJ databases">
        <title>Disparate Historic Effective Population Sizes Predicted by Modern Levels of Genome Diversity for the Scaled Quail (Callipepla squamata) and the Northern Bobwhite (Colinus virginianus): Inferences from First and Second Generation Draft Genome Assemblies for Sympatric New World Quail.</title>
        <authorList>
            <person name="Oldeschulte D.L."/>
            <person name="Halley Y.A."/>
            <person name="Bhattarai E.K."/>
            <person name="Brashear W.A."/>
            <person name="Hill J."/>
            <person name="Metz R.P."/>
            <person name="Johnson C.D."/>
            <person name="Rollins D."/>
            <person name="Peterson M.J."/>
            <person name="Bickhart D.M."/>
            <person name="Decker J.E."/>
            <person name="Seabury C.M."/>
        </authorList>
    </citation>
    <scope>NUCLEOTIDE SEQUENCE [LARGE SCALE GENOMIC DNA]</scope>
    <source>
        <strain evidence="7 8">Texas</strain>
        <tissue evidence="7">Leg muscle</tissue>
    </source>
</reference>
<keyword evidence="2 4" id="KW-0863">Zinc-finger</keyword>
<keyword evidence="3" id="KW-0862">Zinc</keyword>
<comment type="caution">
    <text evidence="7">The sequence shown here is derived from an EMBL/GenBank/DDBJ whole genome shotgun (WGS) entry which is preliminary data.</text>
</comment>
<dbReference type="Proteomes" id="UP000198323">
    <property type="component" value="Unassembled WGS sequence"/>
</dbReference>
<dbReference type="Gene3D" id="3.30.40.10">
    <property type="entry name" value="Zinc/RING finger domain, C3HC4 (zinc finger)"/>
    <property type="match status" value="3"/>
</dbReference>
<dbReference type="GO" id="GO:0005634">
    <property type="term" value="C:nucleus"/>
    <property type="evidence" value="ECO:0007669"/>
    <property type="project" value="TreeGrafter"/>
</dbReference>
<dbReference type="OrthoDB" id="512616at2759"/>
<dbReference type="PROSITE" id="PS51805">
    <property type="entry name" value="EPHD"/>
    <property type="match status" value="1"/>
</dbReference>
<dbReference type="PANTHER" id="PTHR12420">
    <property type="entry name" value="PHD FINGER PROTEIN"/>
    <property type="match status" value="1"/>
</dbReference>
<dbReference type="InterPro" id="IPR034732">
    <property type="entry name" value="EPHD"/>
</dbReference>
<accession>A0A226M8E0</accession>
<dbReference type="EMBL" id="MCFN01012353">
    <property type="protein sequence ID" value="OXB51522.1"/>
    <property type="molecule type" value="Genomic_DNA"/>
</dbReference>
<keyword evidence="1" id="KW-0479">Metal-binding</keyword>
<organism evidence="7 8">
    <name type="scientific">Callipepla squamata</name>
    <name type="common">Scaled quail</name>
    <dbReference type="NCBI Taxonomy" id="9009"/>
    <lineage>
        <taxon>Eukaryota</taxon>
        <taxon>Metazoa</taxon>
        <taxon>Chordata</taxon>
        <taxon>Craniata</taxon>
        <taxon>Vertebrata</taxon>
        <taxon>Euteleostomi</taxon>
        <taxon>Archelosauria</taxon>
        <taxon>Archosauria</taxon>
        <taxon>Dinosauria</taxon>
        <taxon>Saurischia</taxon>
        <taxon>Theropoda</taxon>
        <taxon>Coelurosauria</taxon>
        <taxon>Aves</taxon>
        <taxon>Neognathae</taxon>
        <taxon>Galloanserae</taxon>
        <taxon>Galliformes</taxon>
        <taxon>Odontophoridae</taxon>
        <taxon>Callipepla</taxon>
    </lineage>
</organism>